<keyword evidence="2" id="KW-0732">Signal</keyword>
<evidence type="ECO:0000256" key="2">
    <source>
        <dbReference type="SAM" id="SignalP"/>
    </source>
</evidence>
<keyword evidence="4" id="KW-1185">Reference proteome</keyword>
<dbReference type="EMBL" id="MWQN01000003">
    <property type="protein sequence ID" value="OPC77954.1"/>
    <property type="molecule type" value="Genomic_DNA"/>
</dbReference>
<comment type="caution">
    <text evidence="3">The sequence shown here is derived from an EMBL/GenBank/DDBJ whole genome shotgun (WGS) entry which is preliminary data.</text>
</comment>
<feature type="signal peptide" evidence="2">
    <location>
        <begin position="1"/>
        <end position="27"/>
    </location>
</feature>
<dbReference type="AlphaFoldDB" id="A0A1T3NMD4"/>
<evidence type="ECO:0000313" key="4">
    <source>
        <dbReference type="Proteomes" id="UP000190037"/>
    </source>
</evidence>
<reference evidence="3 4" key="1">
    <citation type="submission" date="2017-03" db="EMBL/GenBank/DDBJ databases">
        <title>Draft genome sequence of Streptomyces scabrisporus NF3, endophyte isolated from Amphipterygium adstringens.</title>
        <authorList>
            <person name="Vazquez M."/>
            <person name="Ceapa C.D."/>
            <person name="Rodriguez Luna D."/>
            <person name="Sanchez Esquivel S."/>
        </authorList>
    </citation>
    <scope>NUCLEOTIDE SEQUENCE [LARGE SCALE GENOMIC DNA]</scope>
    <source>
        <strain evidence="3 4">NF3</strain>
    </source>
</reference>
<dbReference type="RefSeq" id="WP_078981047.1">
    <property type="nucleotide sequence ID" value="NZ_MWQN01000003.1"/>
</dbReference>
<accession>A0A1T3NMD4</accession>
<evidence type="ECO:0000256" key="1">
    <source>
        <dbReference type="SAM" id="MobiDB-lite"/>
    </source>
</evidence>
<dbReference type="Proteomes" id="UP000190037">
    <property type="component" value="Unassembled WGS sequence"/>
</dbReference>
<organism evidence="3 4">
    <name type="scientific">Embleya scabrispora</name>
    <dbReference type="NCBI Taxonomy" id="159449"/>
    <lineage>
        <taxon>Bacteria</taxon>
        <taxon>Bacillati</taxon>
        <taxon>Actinomycetota</taxon>
        <taxon>Actinomycetes</taxon>
        <taxon>Kitasatosporales</taxon>
        <taxon>Streptomycetaceae</taxon>
        <taxon>Embleya</taxon>
    </lineage>
</organism>
<feature type="region of interest" description="Disordered" evidence="1">
    <location>
        <begin position="36"/>
        <end position="83"/>
    </location>
</feature>
<feature type="chain" id="PRO_5011984181" evidence="2">
    <location>
        <begin position="28"/>
        <end position="83"/>
    </location>
</feature>
<name>A0A1T3NMD4_9ACTN</name>
<protein>
    <submittedName>
        <fullName evidence="3">Uncharacterized protein</fullName>
    </submittedName>
</protein>
<proteinExistence type="predicted"/>
<sequence>MRRITRASGTVAAALLMAGVAAGPAFALTAHADHAAPASVPQDGGWGGGGGLGGWGYGGGDEHGGGGAGGWGPFGGGGGWSRP</sequence>
<feature type="compositionally biased region" description="Gly residues" evidence="1">
    <location>
        <begin position="44"/>
        <end position="83"/>
    </location>
</feature>
<gene>
    <name evidence="3" type="ORF">B4N89_37610</name>
</gene>
<evidence type="ECO:0000313" key="3">
    <source>
        <dbReference type="EMBL" id="OPC77954.1"/>
    </source>
</evidence>